<sequence length="258" mass="29913">MFSIFPLNRTFILTVAGLAILVGLIAFTEHRQNHRQCEGIDIRMDEVDGHRFLNRNDVLKTLTNEGADPLLGDDYADLDLKLLERRLKQNGLIKSCQLYRDLKGILIADIKQQRPLARLVPDGDEDKSAYAGYYLTEEGRWFPLSMNYTARVVLVSGSYFSERKSLTTEQNQPLLELLKQIEKDPFWKAQVAQVVVDRNREVTLIPQVGDCLIEIGQPVELESKFEKIKLFYKHILPLKGWERYRRVSVQYRNQIVCE</sequence>
<comment type="caution">
    <text evidence="1">The sequence shown here is derived from an EMBL/GenBank/DDBJ whole genome shotgun (WGS) entry which is preliminary data.</text>
</comment>
<keyword evidence="2" id="KW-1185">Reference proteome</keyword>
<organism evidence="1 2">
    <name type="scientific">Larkinella punicea</name>
    <dbReference type="NCBI Taxonomy" id="2315727"/>
    <lineage>
        <taxon>Bacteria</taxon>
        <taxon>Pseudomonadati</taxon>
        <taxon>Bacteroidota</taxon>
        <taxon>Cytophagia</taxon>
        <taxon>Cytophagales</taxon>
        <taxon>Spirosomataceae</taxon>
        <taxon>Larkinella</taxon>
    </lineage>
</organism>
<dbReference type="EMBL" id="QOWE01000015">
    <property type="protein sequence ID" value="RCR68024.1"/>
    <property type="molecule type" value="Genomic_DNA"/>
</dbReference>
<evidence type="ECO:0000313" key="1">
    <source>
        <dbReference type="EMBL" id="RCR68024.1"/>
    </source>
</evidence>
<name>A0A368JMY8_9BACT</name>
<accession>A0A368JMY8</accession>
<gene>
    <name evidence="1" type="ORF">DUE52_18330</name>
</gene>
<dbReference type="Proteomes" id="UP000253383">
    <property type="component" value="Unassembled WGS sequence"/>
</dbReference>
<reference evidence="1 2" key="1">
    <citation type="submission" date="2018-07" db="EMBL/GenBank/DDBJ databases">
        <title>Genome analysis of Larkinella rosea.</title>
        <authorList>
            <person name="Zhou Z."/>
            <person name="Wang G."/>
        </authorList>
    </citation>
    <scope>NUCLEOTIDE SEQUENCE [LARGE SCALE GENOMIC DNA]</scope>
    <source>
        <strain evidence="2">zzj9</strain>
    </source>
</reference>
<protein>
    <recommendedName>
        <fullName evidence="3">Cell division protein FtsQ</fullName>
    </recommendedName>
</protein>
<dbReference type="RefSeq" id="WP_114407489.1">
    <property type="nucleotide sequence ID" value="NZ_QOWE01000015.1"/>
</dbReference>
<evidence type="ECO:0000313" key="2">
    <source>
        <dbReference type="Proteomes" id="UP000253383"/>
    </source>
</evidence>
<dbReference type="AlphaFoldDB" id="A0A368JMY8"/>
<evidence type="ECO:0008006" key="3">
    <source>
        <dbReference type="Google" id="ProtNLM"/>
    </source>
</evidence>
<proteinExistence type="predicted"/>
<dbReference type="OrthoDB" id="1466667at2"/>